<feature type="region of interest" description="Disordered" evidence="5">
    <location>
        <begin position="15"/>
        <end position="34"/>
    </location>
</feature>
<evidence type="ECO:0000256" key="1">
    <source>
        <dbReference type="ARBA" id="ARBA00004141"/>
    </source>
</evidence>
<feature type="region of interest" description="Disordered" evidence="5">
    <location>
        <begin position="411"/>
        <end position="439"/>
    </location>
</feature>
<feature type="compositionally biased region" description="Basic and acidic residues" evidence="5">
    <location>
        <begin position="411"/>
        <end position="432"/>
    </location>
</feature>
<dbReference type="Proteomes" id="UP000749559">
    <property type="component" value="Unassembled WGS sequence"/>
</dbReference>
<dbReference type="EMBL" id="CAIIXF020000001">
    <property type="protein sequence ID" value="CAH1772853.1"/>
    <property type="molecule type" value="Genomic_DNA"/>
</dbReference>
<feature type="transmembrane region" description="Helical" evidence="6">
    <location>
        <begin position="214"/>
        <end position="230"/>
    </location>
</feature>
<name>A0A8S4MWI6_OWEFU</name>
<feature type="transmembrane region" description="Helical" evidence="6">
    <location>
        <begin position="290"/>
        <end position="308"/>
    </location>
</feature>
<evidence type="ECO:0000256" key="3">
    <source>
        <dbReference type="ARBA" id="ARBA00022989"/>
    </source>
</evidence>
<keyword evidence="3 6" id="KW-1133">Transmembrane helix</keyword>
<gene>
    <name evidence="7" type="ORF">OFUS_LOCUS544</name>
</gene>
<keyword evidence="2 6" id="KW-0812">Transmembrane</keyword>
<evidence type="ECO:0000256" key="4">
    <source>
        <dbReference type="ARBA" id="ARBA00023136"/>
    </source>
</evidence>
<evidence type="ECO:0000256" key="5">
    <source>
        <dbReference type="SAM" id="MobiDB-lite"/>
    </source>
</evidence>
<proteinExistence type="predicted"/>
<evidence type="ECO:0000256" key="6">
    <source>
        <dbReference type="SAM" id="Phobius"/>
    </source>
</evidence>
<feature type="transmembrane region" description="Helical" evidence="6">
    <location>
        <begin position="182"/>
        <end position="202"/>
    </location>
</feature>
<organism evidence="7 8">
    <name type="scientific">Owenia fusiformis</name>
    <name type="common">Polychaete worm</name>
    <dbReference type="NCBI Taxonomy" id="6347"/>
    <lineage>
        <taxon>Eukaryota</taxon>
        <taxon>Metazoa</taxon>
        <taxon>Spiralia</taxon>
        <taxon>Lophotrochozoa</taxon>
        <taxon>Annelida</taxon>
        <taxon>Polychaeta</taxon>
        <taxon>Sedentaria</taxon>
        <taxon>Canalipalpata</taxon>
        <taxon>Sabellida</taxon>
        <taxon>Oweniida</taxon>
        <taxon>Oweniidae</taxon>
        <taxon>Owenia</taxon>
    </lineage>
</organism>
<feature type="transmembrane region" description="Helical" evidence="6">
    <location>
        <begin position="348"/>
        <end position="369"/>
    </location>
</feature>
<feature type="compositionally biased region" description="Basic and acidic residues" evidence="5">
    <location>
        <begin position="20"/>
        <end position="34"/>
    </location>
</feature>
<feature type="transmembrane region" description="Helical" evidence="6">
    <location>
        <begin position="84"/>
        <end position="103"/>
    </location>
</feature>
<feature type="transmembrane region" description="Helical" evidence="6">
    <location>
        <begin position="375"/>
        <end position="394"/>
    </location>
</feature>
<dbReference type="AlphaFoldDB" id="A0A8S4MWI6"/>
<feature type="transmembrane region" description="Helical" evidence="6">
    <location>
        <begin position="115"/>
        <end position="145"/>
    </location>
</feature>
<comment type="caution">
    <text evidence="7">The sequence shown here is derived from an EMBL/GenBank/DDBJ whole genome shotgun (WGS) entry which is preliminary data.</text>
</comment>
<dbReference type="PANTHER" id="PTHR31154:SF4">
    <property type="entry name" value="MEMBRANE TRANSPORTER PROTEIN"/>
    <property type="match status" value="1"/>
</dbReference>
<dbReference type="GO" id="GO:0016020">
    <property type="term" value="C:membrane"/>
    <property type="evidence" value="ECO:0007669"/>
    <property type="project" value="UniProtKB-SubCell"/>
</dbReference>
<dbReference type="Pfam" id="PF01925">
    <property type="entry name" value="TauE"/>
    <property type="match status" value="1"/>
</dbReference>
<comment type="subcellular location">
    <subcellularLocation>
        <location evidence="1">Membrane</location>
        <topology evidence="1">Multi-pass membrane protein</topology>
    </subcellularLocation>
</comment>
<feature type="transmembrane region" description="Helical" evidence="6">
    <location>
        <begin position="250"/>
        <end position="283"/>
    </location>
</feature>
<evidence type="ECO:0000313" key="8">
    <source>
        <dbReference type="Proteomes" id="UP000749559"/>
    </source>
</evidence>
<keyword evidence="4 6" id="KW-0472">Membrane</keyword>
<feature type="transmembrane region" description="Helical" evidence="6">
    <location>
        <begin position="320"/>
        <end position="341"/>
    </location>
</feature>
<feature type="non-terminal residue" evidence="7">
    <location>
        <position position="1"/>
    </location>
</feature>
<dbReference type="OrthoDB" id="5953433at2759"/>
<keyword evidence="8" id="KW-1185">Reference proteome</keyword>
<dbReference type="PANTHER" id="PTHR31154">
    <property type="entry name" value="MEMBRANE TRANSPORTER PROTEIN"/>
    <property type="match status" value="1"/>
</dbReference>
<evidence type="ECO:0000313" key="7">
    <source>
        <dbReference type="EMBL" id="CAH1772853.1"/>
    </source>
</evidence>
<protein>
    <submittedName>
        <fullName evidence="7">Uncharacterized protein</fullName>
    </submittedName>
</protein>
<dbReference type="InterPro" id="IPR002781">
    <property type="entry name" value="TM_pro_TauE-like"/>
</dbReference>
<sequence length="476" mass="52616">SGSTCSIKINRESNMGTDNVESHIENGSSKKNEKRIDKNVKAKPKGCGQWFNKYFCEGQALEHVEELPVDASMGRRFLVKYRRAIGFLIPTVFCLVIWLAIAIKKNLWPLFVDNYFMSITMIFGSLIAGMTSEGAAAIAFPVMTLAFKISPNVARDFALTSQSCGMSAATFTILWMRVKLEWTAIIVCSVGGMFGVIIGLEVIDGVLTPPQKKFIFVSIWFSFGFALFLLNRYRHRRTFEVIPYMNPWKILVLLLTGFIGGIFTSIAASGVDICTFSILTLVFRVSEKTATPTSVILMAGNALFAFFWRDVMQEGIHQDAWSYLAVTAEIVVVGAPLGSVIGTHFHRLVLAGFVYIIGTAALIGAFAIVRPLAPALVGLSVGIIVGAFIVFVCLTRAGQMLLSSVEEQENNDLKKNEDPLENMDNKNEHNEVDTTIEPTGGNTNNSFQDLYIYSKTCEQGMLFGLEESFLVQRFSL</sequence>
<reference evidence="7" key="1">
    <citation type="submission" date="2022-03" db="EMBL/GenBank/DDBJ databases">
        <authorList>
            <person name="Martin C."/>
        </authorList>
    </citation>
    <scope>NUCLEOTIDE SEQUENCE</scope>
</reference>
<accession>A0A8S4MWI6</accession>
<evidence type="ECO:0000256" key="2">
    <source>
        <dbReference type="ARBA" id="ARBA00022692"/>
    </source>
</evidence>